<keyword evidence="5 8" id="KW-1133">Transmembrane helix</keyword>
<evidence type="ECO:0000256" key="8">
    <source>
        <dbReference type="SAM" id="Phobius"/>
    </source>
</evidence>
<evidence type="ECO:0000256" key="6">
    <source>
        <dbReference type="ARBA" id="ARBA00023136"/>
    </source>
</evidence>
<comment type="similarity">
    <text evidence="2">Belongs to the ADIPOR family.</text>
</comment>
<feature type="transmembrane region" description="Helical" evidence="8">
    <location>
        <begin position="164"/>
        <end position="181"/>
    </location>
</feature>
<reference evidence="9 10" key="1">
    <citation type="submission" date="2024-03" db="EMBL/GenBank/DDBJ databases">
        <title>The genome assembly and annotation of the cricket Gryllus longicercus Weissman &amp; Gray.</title>
        <authorList>
            <person name="Szrajer S."/>
            <person name="Gray D."/>
            <person name="Ylla G."/>
        </authorList>
    </citation>
    <scope>NUCLEOTIDE SEQUENCE [LARGE SCALE GENOMIC DNA]</scope>
    <source>
        <strain evidence="9">DAG 2021-001</strain>
        <tissue evidence="9">Whole body minus gut</tissue>
    </source>
</reference>
<organism evidence="9 10">
    <name type="scientific">Gryllus longicercus</name>
    <dbReference type="NCBI Taxonomy" id="2509291"/>
    <lineage>
        <taxon>Eukaryota</taxon>
        <taxon>Metazoa</taxon>
        <taxon>Ecdysozoa</taxon>
        <taxon>Arthropoda</taxon>
        <taxon>Hexapoda</taxon>
        <taxon>Insecta</taxon>
        <taxon>Pterygota</taxon>
        <taxon>Neoptera</taxon>
        <taxon>Polyneoptera</taxon>
        <taxon>Orthoptera</taxon>
        <taxon>Ensifera</taxon>
        <taxon>Gryllidea</taxon>
        <taxon>Grylloidea</taxon>
        <taxon>Gryllidae</taxon>
        <taxon>Gryllinae</taxon>
        <taxon>Gryllus</taxon>
    </lineage>
</organism>
<evidence type="ECO:0000313" key="10">
    <source>
        <dbReference type="Proteomes" id="UP001378592"/>
    </source>
</evidence>
<dbReference type="Proteomes" id="UP001378592">
    <property type="component" value="Unassembled WGS sequence"/>
</dbReference>
<dbReference type="Pfam" id="PF03006">
    <property type="entry name" value="HlyIII"/>
    <property type="match status" value="1"/>
</dbReference>
<keyword evidence="3" id="KW-1003">Cell membrane</keyword>
<keyword evidence="7" id="KW-0862">Zinc</keyword>
<feature type="transmembrane region" description="Helical" evidence="8">
    <location>
        <begin position="136"/>
        <end position="152"/>
    </location>
</feature>
<comment type="subcellular location">
    <subcellularLocation>
        <location evidence="1">Cell membrane</location>
        <topology evidence="1">Multi-pass membrane protein</topology>
    </subcellularLocation>
</comment>
<keyword evidence="7" id="KW-0479">Metal-binding</keyword>
<dbReference type="EMBL" id="JAZDUA010000745">
    <property type="protein sequence ID" value="KAK7789496.1"/>
    <property type="molecule type" value="Genomic_DNA"/>
</dbReference>
<dbReference type="InterPro" id="IPR005744">
    <property type="entry name" value="Hy-lIII"/>
</dbReference>
<keyword evidence="6 8" id="KW-0472">Membrane</keyword>
<feature type="transmembrane region" description="Helical" evidence="8">
    <location>
        <begin position="243"/>
        <end position="264"/>
    </location>
</feature>
<feature type="transmembrane region" description="Helical" evidence="8">
    <location>
        <begin position="67"/>
        <end position="88"/>
    </location>
</feature>
<dbReference type="NCBIfam" id="TIGR01065">
    <property type="entry name" value="hlyIII"/>
    <property type="match status" value="1"/>
</dbReference>
<dbReference type="GO" id="GO:0140911">
    <property type="term" value="F:pore-forming activity"/>
    <property type="evidence" value="ECO:0007669"/>
    <property type="project" value="InterPro"/>
</dbReference>
<feature type="transmembrane region" description="Helical" evidence="8">
    <location>
        <begin position="211"/>
        <end position="231"/>
    </location>
</feature>
<feature type="binding site" evidence="7">
    <location>
        <position position="241"/>
    </location>
    <ligand>
        <name>Zn(2+)</name>
        <dbReference type="ChEBI" id="CHEBI:29105"/>
    </ligand>
</feature>
<keyword evidence="10" id="KW-1185">Reference proteome</keyword>
<dbReference type="InterPro" id="IPR004254">
    <property type="entry name" value="AdipoR/HlyIII-related"/>
</dbReference>
<proteinExistence type="inferred from homology"/>
<dbReference type="PANTHER" id="PTHR20855">
    <property type="entry name" value="ADIPOR/PROGESTIN RECEPTOR-RELATED"/>
    <property type="match status" value="1"/>
</dbReference>
<sequence length="272" mass="31656">MWDAVVQLLNVLFLWKHEMPISKIQRFWTLALYSMQFKWLQNVRWMNERASPNCAYVPTSIEHIANVITHGVWVVPSILACLMLIQRAQSWPQYWSAVVYGAALILLFTVSTFFHSVFYCSRNSHLKDVLHRGDRAMIYVFIAASYFPWLTLQPLPPSGWAAELRWFVWVLASLGIIYQQMFHEQYKCLETFFYLVMGIMPALAIVEMNEFSGLTELKIGGIIYVLGVFFFKADGKIPCAHAIWHLFVVMAASVHYYAILNYLYPTEDENIM</sequence>
<evidence type="ECO:0000256" key="3">
    <source>
        <dbReference type="ARBA" id="ARBA00022475"/>
    </source>
</evidence>
<name>A0AAN9VDM6_9ORTH</name>
<dbReference type="AlphaFoldDB" id="A0AAN9VDM6"/>
<feature type="binding site" evidence="7">
    <location>
        <position position="245"/>
    </location>
    <ligand>
        <name>Zn(2+)</name>
        <dbReference type="ChEBI" id="CHEBI:29105"/>
    </ligand>
</feature>
<evidence type="ECO:0000256" key="5">
    <source>
        <dbReference type="ARBA" id="ARBA00022989"/>
    </source>
</evidence>
<evidence type="ECO:0000256" key="7">
    <source>
        <dbReference type="PIRSR" id="PIRSR604254-1"/>
    </source>
</evidence>
<evidence type="ECO:0008006" key="11">
    <source>
        <dbReference type="Google" id="ProtNLM"/>
    </source>
</evidence>
<protein>
    <recommendedName>
        <fullName evidence="11">Monocyte to macrophage differentiation factor</fullName>
    </recommendedName>
</protein>
<gene>
    <name evidence="9" type="ORF">R5R35_002798</name>
</gene>
<feature type="transmembrane region" description="Helical" evidence="8">
    <location>
        <begin position="94"/>
        <end position="115"/>
    </location>
</feature>
<evidence type="ECO:0000313" key="9">
    <source>
        <dbReference type="EMBL" id="KAK7789496.1"/>
    </source>
</evidence>
<dbReference type="GO" id="GO:0046872">
    <property type="term" value="F:metal ion binding"/>
    <property type="evidence" value="ECO:0007669"/>
    <property type="project" value="UniProtKB-KW"/>
</dbReference>
<feature type="transmembrane region" description="Helical" evidence="8">
    <location>
        <begin position="188"/>
        <end position="205"/>
    </location>
</feature>
<accession>A0AAN9VDM6</accession>
<dbReference type="GO" id="GO:0005886">
    <property type="term" value="C:plasma membrane"/>
    <property type="evidence" value="ECO:0007669"/>
    <property type="project" value="UniProtKB-SubCell"/>
</dbReference>
<evidence type="ECO:0000256" key="2">
    <source>
        <dbReference type="ARBA" id="ARBA00007018"/>
    </source>
</evidence>
<evidence type="ECO:0000256" key="4">
    <source>
        <dbReference type="ARBA" id="ARBA00022692"/>
    </source>
</evidence>
<evidence type="ECO:0000256" key="1">
    <source>
        <dbReference type="ARBA" id="ARBA00004651"/>
    </source>
</evidence>
<dbReference type="PANTHER" id="PTHR20855:SF3">
    <property type="entry name" value="LD03007P"/>
    <property type="match status" value="1"/>
</dbReference>
<comment type="caution">
    <text evidence="9">The sequence shown here is derived from an EMBL/GenBank/DDBJ whole genome shotgun (WGS) entry which is preliminary data.</text>
</comment>
<keyword evidence="4 8" id="KW-0812">Transmembrane</keyword>
<feature type="binding site" evidence="7">
    <location>
        <position position="115"/>
    </location>
    <ligand>
        <name>Zn(2+)</name>
        <dbReference type="ChEBI" id="CHEBI:29105"/>
    </ligand>
</feature>